<dbReference type="OrthoDB" id="9815944at2"/>
<sequence>MKLLRLKINQEEGFNSLFNGFEMNFLQSENEATVFNPYVLAGKNGSGKSNVLEALSEIFYHLDCIYLNNKPSYFDEEDENNSNSFDSKTSRVDAYELEYLTFITEGFPQLSNKKEEIHKAHIYISKQIGERPKIEWKNKDEFGVDELLSHQIKFLLPEYVVGYASGENETLSFPFFKSRFIQYDAYYSNLITESIIDPSPESSLIYVDKSYSQFILLANLLMNTNDDLEKDILSPFKEYVGIEAIDSFRLIIKTDILKEFEGEKYPLLKNLDFDVKREGKNTGSYLEKLKKCASTWYEEDNYEFYENEFNNSSFLILDYKVNQATIKAFQFHFENNPLKLFELFQLLLILEIHSVNQESKNNTYATENIFLSESINFRPIESKRVLNIKNFEIKKKGLEKNIYTKVLSDGEHQFLHSLGLCLLFKDTRSLFLLDEPETHFNPSWKAKFLSSLRFCFEQEEENSNQTMREMLITTHSPYLLSDSDSQYVQVFKKGEAPFHPDFQTFGTSVNTIGIKIFNMPNTIGKVAQKRITDYKEELEQIKSPENLELFISKVKSEMGESVERLLLLNDAYKKLK</sequence>
<dbReference type="NCBIfam" id="TIGR04435">
    <property type="entry name" value="restrict_AAA_1"/>
    <property type="match status" value="1"/>
</dbReference>
<dbReference type="PANTHER" id="PTHR32182">
    <property type="entry name" value="DNA REPLICATION AND REPAIR PROTEIN RECF"/>
    <property type="match status" value="1"/>
</dbReference>
<dbReference type="InterPro" id="IPR027417">
    <property type="entry name" value="P-loop_NTPase"/>
</dbReference>
<accession>A0A1B1Y5J5</accession>
<dbReference type="KEGG" id="wfu:AXE80_06860"/>
<dbReference type="GO" id="GO:0000731">
    <property type="term" value="P:DNA synthesis involved in DNA repair"/>
    <property type="evidence" value="ECO:0007669"/>
    <property type="project" value="TreeGrafter"/>
</dbReference>
<evidence type="ECO:0000313" key="3">
    <source>
        <dbReference type="Proteomes" id="UP000092967"/>
    </source>
</evidence>
<dbReference type="RefSeq" id="WP_068825711.1">
    <property type="nucleotide sequence ID" value="NZ_CP014224.1"/>
</dbReference>
<dbReference type="Gene3D" id="3.40.50.300">
    <property type="entry name" value="P-loop containing nucleotide triphosphate hydrolases"/>
    <property type="match status" value="1"/>
</dbReference>
<dbReference type="GO" id="GO:0016887">
    <property type="term" value="F:ATP hydrolysis activity"/>
    <property type="evidence" value="ECO:0007669"/>
    <property type="project" value="InterPro"/>
</dbReference>
<organism evidence="2 3">
    <name type="scientific">Wenyingzhuangia fucanilytica</name>
    <dbReference type="NCBI Taxonomy" id="1790137"/>
    <lineage>
        <taxon>Bacteria</taxon>
        <taxon>Pseudomonadati</taxon>
        <taxon>Bacteroidota</taxon>
        <taxon>Flavobacteriia</taxon>
        <taxon>Flavobacteriales</taxon>
        <taxon>Flavobacteriaceae</taxon>
        <taxon>Wenyingzhuangia</taxon>
    </lineage>
</organism>
<proteinExistence type="predicted"/>
<evidence type="ECO:0000259" key="1">
    <source>
        <dbReference type="Pfam" id="PF13304"/>
    </source>
</evidence>
<feature type="domain" description="ATPase AAA-type core" evidence="1">
    <location>
        <begin position="368"/>
        <end position="481"/>
    </location>
</feature>
<dbReference type="Proteomes" id="UP000092967">
    <property type="component" value="Chromosome"/>
</dbReference>
<reference evidence="2 3" key="1">
    <citation type="submission" date="2016-02" db="EMBL/GenBank/DDBJ databases">
        <authorList>
            <person name="Wen L."/>
            <person name="He K."/>
            <person name="Yang H."/>
        </authorList>
    </citation>
    <scope>NUCLEOTIDE SEQUENCE [LARGE SCALE GENOMIC DNA]</scope>
    <source>
        <strain evidence="2 3">CZ1127</strain>
    </source>
</reference>
<dbReference type="PANTHER" id="PTHR32182:SF25">
    <property type="entry name" value="SLR1056 PROTEIN"/>
    <property type="match status" value="1"/>
</dbReference>
<dbReference type="STRING" id="1790137.AXE80_06860"/>
<dbReference type="SUPFAM" id="SSF52540">
    <property type="entry name" value="P-loop containing nucleoside triphosphate hydrolases"/>
    <property type="match status" value="1"/>
</dbReference>
<dbReference type="GO" id="GO:0005524">
    <property type="term" value="F:ATP binding"/>
    <property type="evidence" value="ECO:0007669"/>
    <property type="project" value="InterPro"/>
</dbReference>
<protein>
    <recommendedName>
        <fullName evidence="1">ATPase AAA-type core domain-containing protein</fullName>
    </recommendedName>
</protein>
<evidence type="ECO:0000313" key="2">
    <source>
        <dbReference type="EMBL" id="ANW96018.1"/>
    </source>
</evidence>
<dbReference type="EMBL" id="CP014224">
    <property type="protein sequence ID" value="ANW96018.1"/>
    <property type="molecule type" value="Genomic_DNA"/>
</dbReference>
<dbReference type="Pfam" id="PF13304">
    <property type="entry name" value="AAA_21"/>
    <property type="match status" value="1"/>
</dbReference>
<dbReference type="InterPro" id="IPR003959">
    <property type="entry name" value="ATPase_AAA_core"/>
</dbReference>
<name>A0A1B1Y5J5_9FLAO</name>
<dbReference type="AlphaFoldDB" id="A0A1B1Y5J5"/>
<keyword evidence="3" id="KW-1185">Reference proteome</keyword>
<dbReference type="InterPro" id="IPR030974">
    <property type="entry name" value="Restrict_AAA"/>
</dbReference>
<dbReference type="GO" id="GO:0006302">
    <property type="term" value="P:double-strand break repair"/>
    <property type="evidence" value="ECO:0007669"/>
    <property type="project" value="TreeGrafter"/>
</dbReference>
<gene>
    <name evidence="2" type="ORF">AXE80_06860</name>
</gene>